<sequence>MKSYSVRVWAIKVNKLAKGRKSYTVRWIVAHEEQSATFATRSLADNYRTDLKKAVNAGEAFDTVTGLPDSMVELALAPVGETWMDFAARYVAMKWPDAAAKSRSSMIDALITVTPALVVDDAGCPEADVLRRVLAAHFIPSAKPDACDLGVLAWVVERSVPLSSLADAVVTRAGLEAVGRLMDGKAAAATTRRRKRAVFYNVLEFAVELELLDSNPIDRLRVRTRKTSVVEAVDSRVVANPRQMTALLIAVGFVGDRIADRGKLLVAFFACLYYAALRPGEALGLRQQDCHLPQAGWGKLTVGHNRPEAGKKFTDSGEVHDRRGLKHRDEREVRGVPIPPVLVLLLRAHIELFGAADDGRLFRSANGRPVASSTYRRVWKQAREIALTPEQASSVLAETPYDLRHAGVSLWLNSGVPAPNVASRAGHSVEVLLKIYAKCIHGEDETINGRIERGLEDQSE</sequence>
<evidence type="ECO:0000256" key="1">
    <source>
        <dbReference type="ARBA" id="ARBA00023172"/>
    </source>
</evidence>
<dbReference type="GO" id="GO:0006310">
    <property type="term" value="P:DNA recombination"/>
    <property type="evidence" value="ECO:0007669"/>
    <property type="project" value="UniProtKB-KW"/>
</dbReference>
<dbReference type="Proteomes" id="UP000587527">
    <property type="component" value="Unassembled WGS sequence"/>
</dbReference>
<comment type="caution">
    <text evidence="3">The sequence shown here is derived from an EMBL/GenBank/DDBJ whole genome shotgun (WGS) entry which is preliminary data.</text>
</comment>
<dbReference type="InterPro" id="IPR013762">
    <property type="entry name" value="Integrase-like_cat_sf"/>
</dbReference>
<protein>
    <submittedName>
        <fullName evidence="3">Integrase</fullName>
    </submittedName>
</protein>
<dbReference type="PANTHER" id="PTHR30349">
    <property type="entry name" value="PHAGE INTEGRASE-RELATED"/>
    <property type="match status" value="1"/>
</dbReference>
<dbReference type="SUPFAM" id="SSF56349">
    <property type="entry name" value="DNA breaking-rejoining enzymes"/>
    <property type="match status" value="1"/>
</dbReference>
<evidence type="ECO:0000259" key="2">
    <source>
        <dbReference type="PROSITE" id="PS51898"/>
    </source>
</evidence>
<dbReference type="Gene3D" id="1.10.443.10">
    <property type="entry name" value="Intergrase catalytic core"/>
    <property type="match status" value="1"/>
</dbReference>
<dbReference type="InterPro" id="IPR002104">
    <property type="entry name" value="Integrase_catalytic"/>
</dbReference>
<dbReference type="InterPro" id="IPR050090">
    <property type="entry name" value="Tyrosine_recombinase_XerCD"/>
</dbReference>
<dbReference type="GO" id="GO:0015074">
    <property type="term" value="P:DNA integration"/>
    <property type="evidence" value="ECO:0007669"/>
    <property type="project" value="InterPro"/>
</dbReference>
<keyword evidence="4" id="KW-1185">Reference proteome</keyword>
<gene>
    <name evidence="3" type="ORF">F4553_003953</name>
</gene>
<dbReference type="InterPro" id="IPR011010">
    <property type="entry name" value="DNA_brk_join_enz"/>
</dbReference>
<proteinExistence type="predicted"/>
<dbReference type="PANTHER" id="PTHR30349:SF64">
    <property type="entry name" value="PROPHAGE INTEGRASE INTD-RELATED"/>
    <property type="match status" value="1"/>
</dbReference>
<dbReference type="EMBL" id="JACHMN010000002">
    <property type="protein sequence ID" value="MBB5870574.1"/>
    <property type="molecule type" value="Genomic_DNA"/>
</dbReference>
<keyword evidence="1" id="KW-0233">DNA recombination</keyword>
<accession>A0A841BQQ1</accession>
<dbReference type="PROSITE" id="PS51898">
    <property type="entry name" value="TYR_RECOMBINASE"/>
    <property type="match status" value="1"/>
</dbReference>
<name>A0A841BQQ1_9ACTN</name>
<feature type="domain" description="Tyr recombinase" evidence="2">
    <location>
        <begin position="233"/>
        <end position="452"/>
    </location>
</feature>
<evidence type="ECO:0000313" key="4">
    <source>
        <dbReference type="Proteomes" id="UP000587527"/>
    </source>
</evidence>
<organism evidence="3 4">
    <name type="scientific">Allocatelliglobosispora scoriae</name>
    <dbReference type="NCBI Taxonomy" id="643052"/>
    <lineage>
        <taxon>Bacteria</taxon>
        <taxon>Bacillati</taxon>
        <taxon>Actinomycetota</taxon>
        <taxon>Actinomycetes</taxon>
        <taxon>Micromonosporales</taxon>
        <taxon>Micromonosporaceae</taxon>
        <taxon>Allocatelliglobosispora</taxon>
    </lineage>
</organism>
<dbReference type="GO" id="GO:0003677">
    <property type="term" value="F:DNA binding"/>
    <property type="evidence" value="ECO:0007669"/>
    <property type="project" value="InterPro"/>
</dbReference>
<dbReference type="RefSeq" id="WP_184838057.1">
    <property type="nucleotide sequence ID" value="NZ_JACHMN010000002.1"/>
</dbReference>
<reference evidence="3 4" key="1">
    <citation type="submission" date="2020-08" db="EMBL/GenBank/DDBJ databases">
        <title>Sequencing the genomes of 1000 actinobacteria strains.</title>
        <authorList>
            <person name="Klenk H.-P."/>
        </authorList>
    </citation>
    <scope>NUCLEOTIDE SEQUENCE [LARGE SCALE GENOMIC DNA]</scope>
    <source>
        <strain evidence="3 4">DSM 45362</strain>
    </source>
</reference>
<evidence type="ECO:0000313" key="3">
    <source>
        <dbReference type="EMBL" id="MBB5870574.1"/>
    </source>
</evidence>
<dbReference type="AlphaFoldDB" id="A0A841BQQ1"/>